<gene>
    <name evidence="8" type="ORF">BD410DRAFT_817502</name>
</gene>
<evidence type="ECO:0000256" key="4">
    <source>
        <dbReference type="RuleBase" id="RU361267"/>
    </source>
</evidence>
<keyword evidence="6" id="KW-0472">Membrane</keyword>
<comment type="similarity">
    <text evidence="1 4">Belongs to the 1-acyl-sn-glycerol-3-phosphate acyltransferase family.</text>
</comment>
<dbReference type="NCBIfam" id="TIGR00530">
    <property type="entry name" value="AGP_acyltrn"/>
    <property type="match status" value="1"/>
</dbReference>
<sequence>MSFLAYLLKPLAYISLPVMVLHTLSQSSPLVRYYVRLGIYLSALGVCSVWGVIISIAFALVGRRFDTNWMVARTFLLLAGKPLDIKFQVEGEEHLSKGPAILIGNHQSMLDVLYLGRILPKRSSIMAKKELQWMPLLGQFMTLSGAVFVDRGNNAKAVRSLAAASQTMKARRISLWVFPEGTRTNKPEVDLRPFKKGAFHLAVQGGVPITPVVVENYYRLYHKGVLDSGTLKIRILPPIPTTGLVAADVPELAGRIREQMLAVLHELSGTQPSISEDPIPSSTNDPSQETVISTPTDESAARIARRNGSDKGAETEEDEGMVLVDRPVS</sequence>
<evidence type="ECO:0000313" key="8">
    <source>
        <dbReference type="EMBL" id="TDL29367.1"/>
    </source>
</evidence>
<feature type="transmembrane region" description="Helical" evidence="6">
    <location>
        <begin position="37"/>
        <end position="61"/>
    </location>
</feature>
<dbReference type="PANTHER" id="PTHR10434">
    <property type="entry name" value="1-ACYL-SN-GLYCEROL-3-PHOSPHATE ACYLTRANSFERASE"/>
    <property type="match status" value="1"/>
</dbReference>
<protein>
    <recommendedName>
        <fullName evidence="4">1-acyl-sn-glycerol-3-phosphate acyltransferase</fullName>
        <ecNumber evidence="4">2.3.1.51</ecNumber>
    </recommendedName>
</protein>
<feature type="domain" description="Phospholipid/glycerol acyltransferase" evidence="7">
    <location>
        <begin position="100"/>
        <end position="217"/>
    </location>
</feature>
<dbReference type="GO" id="GO:0016020">
    <property type="term" value="C:membrane"/>
    <property type="evidence" value="ECO:0007669"/>
    <property type="project" value="InterPro"/>
</dbReference>
<evidence type="ECO:0000256" key="5">
    <source>
        <dbReference type="SAM" id="MobiDB-lite"/>
    </source>
</evidence>
<keyword evidence="4" id="KW-0443">Lipid metabolism</keyword>
<reference evidence="8 9" key="1">
    <citation type="submission" date="2018-06" db="EMBL/GenBank/DDBJ databases">
        <title>A transcriptomic atlas of mushroom development highlights an independent origin of complex multicellularity.</title>
        <authorList>
            <consortium name="DOE Joint Genome Institute"/>
            <person name="Krizsan K."/>
            <person name="Almasi E."/>
            <person name="Merenyi Z."/>
            <person name="Sahu N."/>
            <person name="Viragh M."/>
            <person name="Koszo T."/>
            <person name="Mondo S."/>
            <person name="Kiss B."/>
            <person name="Balint B."/>
            <person name="Kues U."/>
            <person name="Barry K."/>
            <person name="Hegedus J.C."/>
            <person name="Henrissat B."/>
            <person name="Johnson J."/>
            <person name="Lipzen A."/>
            <person name="Ohm R."/>
            <person name="Nagy I."/>
            <person name="Pangilinan J."/>
            <person name="Yan J."/>
            <person name="Xiong Y."/>
            <person name="Grigoriev I.V."/>
            <person name="Hibbett D.S."/>
            <person name="Nagy L.G."/>
        </authorList>
    </citation>
    <scope>NUCLEOTIDE SEQUENCE [LARGE SCALE GENOMIC DNA]</scope>
    <source>
        <strain evidence="8 9">SZMC22713</strain>
    </source>
</reference>
<evidence type="ECO:0000256" key="6">
    <source>
        <dbReference type="SAM" id="Phobius"/>
    </source>
</evidence>
<dbReference type="GO" id="GO:0003841">
    <property type="term" value="F:1-acylglycerol-3-phosphate O-acyltransferase activity"/>
    <property type="evidence" value="ECO:0007669"/>
    <property type="project" value="UniProtKB-UniRule"/>
</dbReference>
<evidence type="ECO:0000259" key="7">
    <source>
        <dbReference type="SMART" id="SM00563"/>
    </source>
</evidence>
<dbReference type="SMART" id="SM00563">
    <property type="entry name" value="PlsC"/>
    <property type="match status" value="1"/>
</dbReference>
<keyword evidence="4" id="KW-0444">Lipid biosynthesis</keyword>
<evidence type="ECO:0000256" key="1">
    <source>
        <dbReference type="ARBA" id="ARBA00008655"/>
    </source>
</evidence>
<dbReference type="Proteomes" id="UP000294933">
    <property type="component" value="Unassembled WGS sequence"/>
</dbReference>
<keyword evidence="4" id="KW-1208">Phospholipid metabolism</keyword>
<keyword evidence="4" id="KW-0594">Phospholipid biosynthesis</keyword>
<dbReference type="InterPro" id="IPR002123">
    <property type="entry name" value="Plipid/glycerol_acylTrfase"/>
</dbReference>
<dbReference type="CDD" id="cd07989">
    <property type="entry name" value="LPLAT_AGPAT-like"/>
    <property type="match status" value="1"/>
</dbReference>
<keyword evidence="3 4" id="KW-0012">Acyltransferase</keyword>
<dbReference type="Pfam" id="PF01553">
    <property type="entry name" value="Acyltransferase"/>
    <property type="match status" value="1"/>
</dbReference>
<keyword evidence="6" id="KW-0812">Transmembrane</keyword>
<evidence type="ECO:0000256" key="2">
    <source>
        <dbReference type="ARBA" id="ARBA00022679"/>
    </source>
</evidence>
<organism evidence="8 9">
    <name type="scientific">Rickenella mellea</name>
    <dbReference type="NCBI Taxonomy" id="50990"/>
    <lineage>
        <taxon>Eukaryota</taxon>
        <taxon>Fungi</taxon>
        <taxon>Dikarya</taxon>
        <taxon>Basidiomycota</taxon>
        <taxon>Agaricomycotina</taxon>
        <taxon>Agaricomycetes</taxon>
        <taxon>Hymenochaetales</taxon>
        <taxon>Rickenellaceae</taxon>
        <taxon>Rickenella</taxon>
    </lineage>
</organism>
<feature type="region of interest" description="Disordered" evidence="5">
    <location>
        <begin position="270"/>
        <end position="329"/>
    </location>
</feature>
<dbReference type="PANTHER" id="PTHR10434:SF11">
    <property type="entry name" value="1-ACYL-SN-GLYCEROL-3-PHOSPHATE ACYLTRANSFERASE"/>
    <property type="match status" value="1"/>
</dbReference>
<dbReference type="AlphaFoldDB" id="A0A4R5XGP8"/>
<dbReference type="EC" id="2.3.1.51" evidence="4"/>
<dbReference type="STRING" id="50990.A0A4R5XGP8"/>
<proteinExistence type="inferred from homology"/>
<dbReference type="GO" id="GO:0005783">
    <property type="term" value="C:endoplasmic reticulum"/>
    <property type="evidence" value="ECO:0007669"/>
    <property type="project" value="TreeGrafter"/>
</dbReference>
<keyword evidence="6" id="KW-1133">Transmembrane helix</keyword>
<keyword evidence="2 4" id="KW-0808">Transferase</keyword>
<accession>A0A4R5XGP8</accession>
<dbReference type="EMBL" id="ML170156">
    <property type="protein sequence ID" value="TDL29367.1"/>
    <property type="molecule type" value="Genomic_DNA"/>
</dbReference>
<dbReference type="OrthoDB" id="202234at2759"/>
<feature type="compositionally biased region" description="Polar residues" evidence="5">
    <location>
        <begin position="270"/>
        <end position="297"/>
    </location>
</feature>
<dbReference type="VEuPathDB" id="FungiDB:BD410DRAFT_817502"/>
<dbReference type="InterPro" id="IPR004552">
    <property type="entry name" value="AGP_acyltrans"/>
</dbReference>
<dbReference type="GO" id="GO:0006654">
    <property type="term" value="P:phosphatidic acid biosynthetic process"/>
    <property type="evidence" value="ECO:0007669"/>
    <property type="project" value="TreeGrafter"/>
</dbReference>
<comment type="domain">
    <text evidence="4">The HXXXXD motif is essential for acyltransferase activity and may constitute the binding site for the phosphate moiety of the glycerol-3-phosphate.</text>
</comment>
<evidence type="ECO:0000313" key="9">
    <source>
        <dbReference type="Proteomes" id="UP000294933"/>
    </source>
</evidence>
<keyword evidence="9" id="KW-1185">Reference proteome</keyword>
<evidence type="ECO:0000256" key="3">
    <source>
        <dbReference type="ARBA" id="ARBA00023315"/>
    </source>
</evidence>
<comment type="catalytic activity">
    <reaction evidence="4">
        <text>a 1-acyl-sn-glycero-3-phosphate + an acyl-CoA = a 1,2-diacyl-sn-glycero-3-phosphate + CoA</text>
        <dbReference type="Rhea" id="RHEA:19709"/>
        <dbReference type="ChEBI" id="CHEBI:57287"/>
        <dbReference type="ChEBI" id="CHEBI:57970"/>
        <dbReference type="ChEBI" id="CHEBI:58342"/>
        <dbReference type="ChEBI" id="CHEBI:58608"/>
        <dbReference type="EC" id="2.3.1.51"/>
    </reaction>
</comment>
<name>A0A4R5XGP8_9AGAM</name>
<dbReference type="SUPFAM" id="SSF69593">
    <property type="entry name" value="Glycerol-3-phosphate (1)-acyltransferase"/>
    <property type="match status" value="1"/>
</dbReference>